<reference evidence="2" key="1">
    <citation type="journal article" date="2022" name="Mol. Ecol. Resour.">
        <title>The genomes of chicory, endive, great burdock and yacon provide insights into Asteraceae palaeo-polyploidization history and plant inulin production.</title>
        <authorList>
            <person name="Fan W."/>
            <person name="Wang S."/>
            <person name="Wang H."/>
            <person name="Wang A."/>
            <person name="Jiang F."/>
            <person name="Liu H."/>
            <person name="Zhao H."/>
            <person name="Xu D."/>
            <person name="Zhang Y."/>
        </authorList>
    </citation>
    <scope>NUCLEOTIDE SEQUENCE [LARGE SCALE GENOMIC DNA]</scope>
    <source>
        <strain evidence="2">cv. Niubang</strain>
    </source>
</reference>
<gene>
    <name evidence="1" type="ORF">L6452_23012</name>
</gene>
<proteinExistence type="predicted"/>
<dbReference type="Proteomes" id="UP001055879">
    <property type="component" value="Linkage Group LG07"/>
</dbReference>
<protein>
    <submittedName>
        <fullName evidence="1">Uncharacterized protein</fullName>
    </submittedName>
</protein>
<sequence>MPTTSKTAKGESYTAARETKSSCDRSFRDVVVGNQNHKPVSSIKEEVEEYIGEGQDSFPDWNKVEFGNAVPKEQEGESVPKNKIRNISNRGQGLDGSTESTTGAEKQPPTTNDVKEDQRARSDPDGKCIGKDTDCKNNHEVEGAWGDYRGLNSQKVAASLNFPEKKNEKEGRFESQMGQKENLVDEFGLQNEVGCDVHHKVDLDCGLNIEGREFGECSINAAHASKEVSKPGKSSAAMGSSNNSRIKEIVKSKCSETIGIGRGRARFHRFKRLARNKSQMGGQKKDSKASGCGKTDRGRRKNGVSGLPKNSQSISNELKSTHESDDLKTFGGKIGLVWEGGKTEDVAGGEARSN</sequence>
<keyword evidence="2" id="KW-1185">Reference proteome</keyword>
<accession>A0ACB9B2K2</accession>
<comment type="caution">
    <text evidence="1">The sequence shown here is derived from an EMBL/GenBank/DDBJ whole genome shotgun (WGS) entry which is preliminary data.</text>
</comment>
<reference evidence="1 2" key="2">
    <citation type="journal article" date="2022" name="Mol. Ecol. Resour.">
        <title>The genomes of chicory, endive, great burdock and yacon provide insights into Asteraceae paleo-polyploidization history and plant inulin production.</title>
        <authorList>
            <person name="Fan W."/>
            <person name="Wang S."/>
            <person name="Wang H."/>
            <person name="Wang A."/>
            <person name="Jiang F."/>
            <person name="Liu H."/>
            <person name="Zhao H."/>
            <person name="Xu D."/>
            <person name="Zhang Y."/>
        </authorList>
    </citation>
    <scope>NUCLEOTIDE SEQUENCE [LARGE SCALE GENOMIC DNA]</scope>
    <source>
        <strain evidence="2">cv. Niubang</strain>
    </source>
</reference>
<name>A0ACB9B2K2_ARCLA</name>
<evidence type="ECO:0000313" key="1">
    <source>
        <dbReference type="EMBL" id="KAI3715991.1"/>
    </source>
</evidence>
<evidence type="ECO:0000313" key="2">
    <source>
        <dbReference type="Proteomes" id="UP001055879"/>
    </source>
</evidence>
<dbReference type="EMBL" id="CM042053">
    <property type="protein sequence ID" value="KAI3715991.1"/>
    <property type="molecule type" value="Genomic_DNA"/>
</dbReference>
<organism evidence="1 2">
    <name type="scientific">Arctium lappa</name>
    <name type="common">Greater burdock</name>
    <name type="synonym">Lappa major</name>
    <dbReference type="NCBI Taxonomy" id="4217"/>
    <lineage>
        <taxon>Eukaryota</taxon>
        <taxon>Viridiplantae</taxon>
        <taxon>Streptophyta</taxon>
        <taxon>Embryophyta</taxon>
        <taxon>Tracheophyta</taxon>
        <taxon>Spermatophyta</taxon>
        <taxon>Magnoliopsida</taxon>
        <taxon>eudicotyledons</taxon>
        <taxon>Gunneridae</taxon>
        <taxon>Pentapetalae</taxon>
        <taxon>asterids</taxon>
        <taxon>campanulids</taxon>
        <taxon>Asterales</taxon>
        <taxon>Asteraceae</taxon>
        <taxon>Carduoideae</taxon>
        <taxon>Cardueae</taxon>
        <taxon>Arctiinae</taxon>
        <taxon>Arctium</taxon>
    </lineage>
</organism>